<dbReference type="Proteomes" id="UP001189122">
    <property type="component" value="Unassembled WGS sequence"/>
</dbReference>
<keyword evidence="2" id="KW-1185">Reference proteome</keyword>
<dbReference type="EMBL" id="CACRZD030000014">
    <property type="protein sequence ID" value="CAA6670732.1"/>
    <property type="molecule type" value="Genomic_DNA"/>
</dbReference>
<name>A0A7I8JMP4_SPIIN</name>
<sequence>MVNIMINQVVKFWLEIIKCSPRKYSTQCNKMHPGPQAGRKLSRGVAASRGLSVVVHLDGVRRVLGSFILRSAQQEEALHRIWYALRRE</sequence>
<dbReference type="EMBL" id="LR743601">
    <property type="protein sequence ID" value="CAA2631489.1"/>
    <property type="molecule type" value="Genomic_DNA"/>
</dbReference>
<evidence type="ECO:0000313" key="2">
    <source>
        <dbReference type="Proteomes" id="UP001189122"/>
    </source>
</evidence>
<evidence type="ECO:0000313" key="1">
    <source>
        <dbReference type="EMBL" id="CAA2631489.1"/>
    </source>
</evidence>
<proteinExistence type="predicted"/>
<gene>
    <name evidence="1" type="ORF">SI7747_14017137</name>
</gene>
<protein>
    <submittedName>
        <fullName evidence="1">Uncharacterized protein</fullName>
    </submittedName>
</protein>
<organism evidence="1">
    <name type="scientific">Spirodela intermedia</name>
    <name type="common">Intermediate duckweed</name>
    <dbReference type="NCBI Taxonomy" id="51605"/>
    <lineage>
        <taxon>Eukaryota</taxon>
        <taxon>Viridiplantae</taxon>
        <taxon>Streptophyta</taxon>
        <taxon>Embryophyta</taxon>
        <taxon>Tracheophyta</taxon>
        <taxon>Spermatophyta</taxon>
        <taxon>Magnoliopsida</taxon>
        <taxon>Liliopsida</taxon>
        <taxon>Araceae</taxon>
        <taxon>Lemnoideae</taxon>
        <taxon>Spirodela</taxon>
    </lineage>
</organism>
<accession>A0A7I8JMP4</accession>
<dbReference type="AlphaFoldDB" id="A0A7I8JMP4"/>
<reference evidence="1 2" key="1">
    <citation type="submission" date="2019-12" db="EMBL/GenBank/DDBJ databases">
        <authorList>
            <person name="Scholz U."/>
            <person name="Mascher M."/>
            <person name="Fiebig A."/>
        </authorList>
    </citation>
    <scope>NUCLEOTIDE SEQUENCE</scope>
</reference>